<dbReference type="RefSeq" id="WP_378049191.1">
    <property type="nucleotide sequence ID" value="NZ_JBHMDN010000020.1"/>
</dbReference>
<feature type="domain" description="Glycosyl hydrolase family 32 N-terminal" evidence="6">
    <location>
        <begin position="9"/>
        <end position="297"/>
    </location>
</feature>
<sequence>MDRYRPIFHFTPRRNWMNDPNGPFHLNGEYHLFYQHNPFLPEWGDIHWGHATSPDLVNWTRKPIALTPSRELGEWHCYSGCAVIDGDEVKLFYSSIGRDERNATTGAQQWMAKSKDLQAWQKPVSNPLLTSELHGDVQITEWRDPFVWKDVDGWKMIVGGIHEGKGCAFLYHSDDLESWSYQGIFHRGEEWIWECLHLFRFGEKTVLFYSPSAQVRYITGTINADGALEADYRGTADYAGFEGYYASSGFVDEQGRCVLLGWMPEGRGEDFPEPAEWAGALALPRLVSLNADGSIRMSPLPELSQLRGERQAWDNVRLGAAPVDAGMRSNTFECALELEGAGGASGAVTLSVLQSPCGRERTDIVVDFSGDRIVIDRSQSSLFLNTHKTPVEGKLPSGARDSLELRIFVDRSTVEVFANEETCLSARVYPSLADSDGIQIRSDGEVLLKNWQVWAMNSAAIG</sequence>
<gene>
    <name evidence="8" type="ORF">ACFQMJ_14610</name>
</gene>
<evidence type="ECO:0000256" key="3">
    <source>
        <dbReference type="ARBA" id="ARBA00022801"/>
    </source>
</evidence>
<dbReference type="InterPro" id="IPR051214">
    <property type="entry name" value="GH32_Enzymes"/>
</dbReference>
<proteinExistence type="inferred from homology"/>
<comment type="caution">
    <text evidence="8">The sequence shown here is derived from an EMBL/GenBank/DDBJ whole genome shotgun (WGS) entry which is preliminary data.</text>
</comment>
<protein>
    <recommendedName>
        <fullName evidence="2">beta-fructofuranosidase</fullName>
        <ecNumber evidence="2">3.2.1.26</ecNumber>
    </recommendedName>
</protein>
<dbReference type="SUPFAM" id="SSF49899">
    <property type="entry name" value="Concanavalin A-like lectins/glucanases"/>
    <property type="match status" value="1"/>
</dbReference>
<evidence type="ECO:0000256" key="4">
    <source>
        <dbReference type="ARBA" id="ARBA00023295"/>
    </source>
</evidence>
<dbReference type="Pfam" id="PF08244">
    <property type="entry name" value="Glyco_hydro_32C"/>
    <property type="match status" value="1"/>
</dbReference>
<dbReference type="GO" id="GO:0016787">
    <property type="term" value="F:hydrolase activity"/>
    <property type="evidence" value="ECO:0007669"/>
    <property type="project" value="UniProtKB-KW"/>
</dbReference>
<dbReference type="InterPro" id="IPR013148">
    <property type="entry name" value="Glyco_hydro_32_N"/>
</dbReference>
<accession>A0ABW2F946</accession>
<comment type="similarity">
    <text evidence="1 5">Belongs to the glycosyl hydrolase 32 family.</text>
</comment>
<dbReference type="InterPro" id="IPR013189">
    <property type="entry name" value="Glyco_hydro_32_C"/>
</dbReference>
<name>A0ABW2F946_9BACL</name>
<dbReference type="PANTHER" id="PTHR43101">
    <property type="entry name" value="BETA-FRUCTOSIDASE"/>
    <property type="match status" value="1"/>
</dbReference>
<dbReference type="InterPro" id="IPR013320">
    <property type="entry name" value="ConA-like_dom_sf"/>
</dbReference>
<dbReference type="EC" id="3.2.1.26" evidence="2"/>
<evidence type="ECO:0000259" key="7">
    <source>
        <dbReference type="Pfam" id="PF08244"/>
    </source>
</evidence>
<organism evidence="8 9">
    <name type="scientific">Cohnella cellulosilytica</name>
    <dbReference type="NCBI Taxonomy" id="986710"/>
    <lineage>
        <taxon>Bacteria</taxon>
        <taxon>Bacillati</taxon>
        <taxon>Bacillota</taxon>
        <taxon>Bacilli</taxon>
        <taxon>Bacillales</taxon>
        <taxon>Paenibacillaceae</taxon>
        <taxon>Cohnella</taxon>
    </lineage>
</organism>
<evidence type="ECO:0000256" key="2">
    <source>
        <dbReference type="ARBA" id="ARBA00012758"/>
    </source>
</evidence>
<evidence type="ECO:0000256" key="1">
    <source>
        <dbReference type="ARBA" id="ARBA00009902"/>
    </source>
</evidence>
<dbReference type="Proteomes" id="UP001596378">
    <property type="component" value="Unassembled WGS sequence"/>
</dbReference>
<dbReference type="InterPro" id="IPR018053">
    <property type="entry name" value="Glyco_hydro_32_AS"/>
</dbReference>
<dbReference type="Gene3D" id="2.115.10.20">
    <property type="entry name" value="Glycosyl hydrolase domain, family 43"/>
    <property type="match status" value="1"/>
</dbReference>
<dbReference type="PROSITE" id="PS00609">
    <property type="entry name" value="GLYCOSYL_HYDROL_F32"/>
    <property type="match status" value="1"/>
</dbReference>
<reference evidence="9" key="1">
    <citation type="journal article" date="2019" name="Int. J. Syst. Evol. Microbiol.">
        <title>The Global Catalogue of Microorganisms (GCM) 10K type strain sequencing project: providing services to taxonomists for standard genome sequencing and annotation.</title>
        <authorList>
            <consortium name="The Broad Institute Genomics Platform"/>
            <consortium name="The Broad Institute Genome Sequencing Center for Infectious Disease"/>
            <person name="Wu L."/>
            <person name="Ma J."/>
        </authorList>
    </citation>
    <scope>NUCLEOTIDE SEQUENCE [LARGE SCALE GENOMIC DNA]</scope>
    <source>
        <strain evidence="9">KCTC 12907</strain>
    </source>
</reference>
<evidence type="ECO:0000313" key="9">
    <source>
        <dbReference type="Proteomes" id="UP001596378"/>
    </source>
</evidence>
<dbReference type="Gene3D" id="2.60.120.560">
    <property type="entry name" value="Exo-inulinase, domain 1"/>
    <property type="match status" value="1"/>
</dbReference>
<keyword evidence="3 5" id="KW-0378">Hydrolase</keyword>
<dbReference type="InterPro" id="IPR023296">
    <property type="entry name" value="Glyco_hydro_beta-prop_sf"/>
</dbReference>
<keyword evidence="9" id="KW-1185">Reference proteome</keyword>
<dbReference type="EMBL" id="JBHTAI010000008">
    <property type="protein sequence ID" value="MFC7149753.1"/>
    <property type="molecule type" value="Genomic_DNA"/>
</dbReference>
<dbReference type="Pfam" id="PF00251">
    <property type="entry name" value="Glyco_hydro_32N"/>
    <property type="match status" value="1"/>
</dbReference>
<dbReference type="InterPro" id="IPR001362">
    <property type="entry name" value="Glyco_hydro_32"/>
</dbReference>
<dbReference type="SMART" id="SM00640">
    <property type="entry name" value="Glyco_32"/>
    <property type="match status" value="1"/>
</dbReference>
<dbReference type="CDD" id="cd08996">
    <property type="entry name" value="GH32_FFase"/>
    <property type="match status" value="1"/>
</dbReference>
<evidence type="ECO:0000313" key="8">
    <source>
        <dbReference type="EMBL" id="MFC7149753.1"/>
    </source>
</evidence>
<dbReference type="SUPFAM" id="SSF75005">
    <property type="entry name" value="Arabinanase/levansucrase/invertase"/>
    <property type="match status" value="1"/>
</dbReference>
<feature type="domain" description="Glycosyl hydrolase family 32 C-terminal" evidence="7">
    <location>
        <begin position="302"/>
        <end position="454"/>
    </location>
</feature>
<evidence type="ECO:0000259" key="6">
    <source>
        <dbReference type="Pfam" id="PF00251"/>
    </source>
</evidence>
<keyword evidence="4 5" id="KW-0326">Glycosidase</keyword>
<dbReference type="PANTHER" id="PTHR43101:SF1">
    <property type="entry name" value="BETA-FRUCTOSIDASE"/>
    <property type="match status" value="1"/>
</dbReference>
<evidence type="ECO:0000256" key="5">
    <source>
        <dbReference type="RuleBase" id="RU362110"/>
    </source>
</evidence>